<keyword evidence="4 5" id="KW-0472">Membrane</keyword>
<feature type="transmembrane region" description="Helical" evidence="5">
    <location>
        <begin position="20"/>
        <end position="40"/>
    </location>
</feature>
<comment type="caution">
    <text evidence="6">The sequence shown here is derived from an EMBL/GenBank/DDBJ whole genome shotgun (WGS) entry which is preliminary data.</text>
</comment>
<feature type="transmembrane region" description="Helical" evidence="5">
    <location>
        <begin position="46"/>
        <end position="71"/>
    </location>
</feature>
<reference evidence="6" key="1">
    <citation type="submission" date="2022-01" db="EMBL/GenBank/DDBJ databases">
        <title>Genome Sequence Resource for Two Populations of Ditylenchus destructor, the Migratory Endoparasitic Phytonematode.</title>
        <authorList>
            <person name="Zhang H."/>
            <person name="Lin R."/>
            <person name="Xie B."/>
        </authorList>
    </citation>
    <scope>NUCLEOTIDE SEQUENCE</scope>
    <source>
        <strain evidence="6">BazhouSP</strain>
    </source>
</reference>
<dbReference type="EMBL" id="JAKKPZ010000003">
    <property type="protein sequence ID" value="KAI1723916.1"/>
    <property type="molecule type" value="Genomic_DNA"/>
</dbReference>
<keyword evidence="7" id="KW-1185">Reference proteome</keyword>
<name>A0AAD4N9X2_9BILA</name>
<proteinExistence type="predicted"/>
<keyword evidence="2 5" id="KW-0812">Transmembrane</keyword>
<dbReference type="GO" id="GO:0035869">
    <property type="term" value="C:ciliary transition zone"/>
    <property type="evidence" value="ECO:0007669"/>
    <property type="project" value="TreeGrafter"/>
</dbReference>
<sequence length="162" mass="18570">MGAAKRETLSSIGLQMALHYHLYLAPFTILCQILCFVLKYEYLHPTYRVILLAIHLIFIVVEIVRPCLGYYGNLGEKIPSLTGYWITSIILQIPICIFLTANPDIWPLPLERFAYIVNLLFLIVEVITVTRLLKLLAKTKTKKFKESLMEDEIDVVGAKKTE</sequence>
<dbReference type="PANTHER" id="PTHR13531">
    <property type="entry name" value="GEO07735P1-RELATED-RELATED"/>
    <property type="match status" value="1"/>
</dbReference>
<dbReference type="AlphaFoldDB" id="A0AAD4N9X2"/>
<dbReference type="Pfam" id="PF09799">
    <property type="entry name" value="Transmemb_17"/>
    <property type="match status" value="1"/>
</dbReference>
<keyword evidence="3 5" id="KW-1133">Transmembrane helix</keyword>
<dbReference type="GO" id="GO:0016020">
    <property type="term" value="C:membrane"/>
    <property type="evidence" value="ECO:0007669"/>
    <property type="project" value="UniProtKB-SubCell"/>
</dbReference>
<dbReference type="GO" id="GO:1905515">
    <property type="term" value="P:non-motile cilium assembly"/>
    <property type="evidence" value="ECO:0007669"/>
    <property type="project" value="TreeGrafter"/>
</dbReference>
<evidence type="ECO:0000256" key="4">
    <source>
        <dbReference type="ARBA" id="ARBA00023136"/>
    </source>
</evidence>
<evidence type="ECO:0000256" key="2">
    <source>
        <dbReference type="ARBA" id="ARBA00022692"/>
    </source>
</evidence>
<comment type="subcellular location">
    <subcellularLocation>
        <location evidence="1">Membrane</location>
        <topology evidence="1">Multi-pass membrane protein</topology>
    </subcellularLocation>
</comment>
<dbReference type="PANTHER" id="PTHR13531:SF6">
    <property type="entry name" value="TMEM (HUMAN TRANSMEMBRANE PROTEIN) HOMOLOG"/>
    <property type="match status" value="1"/>
</dbReference>
<evidence type="ECO:0000256" key="1">
    <source>
        <dbReference type="ARBA" id="ARBA00004141"/>
    </source>
</evidence>
<evidence type="ECO:0000313" key="7">
    <source>
        <dbReference type="Proteomes" id="UP001201812"/>
    </source>
</evidence>
<accession>A0AAD4N9X2</accession>
<evidence type="ECO:0000313" key="6">
    <source>
        <dbReference type="EMBL" id="KAI1723916.1"/>
    </source>
</evidence>
<organism evidence="6 7">
    <name type="scientific">Ditylenchus destructor</name>
    <dbReference type="NCBI Taxonomy" id="166010"/>
    <lineage>
        <taxon>Eukaryota</taxon>
        <taxon>Metazoa</taxon>
        <taxon>Ecdysozoa</taxon>
        <taxon>Nematoda</taxon>
        <taxon>Chromadorea</taxon>
        <taxon>Rhabditida</taxon>
        <taxon>Tylenchina</taxon>
        <taxon>Tylenchomorpha</taxon>
        <taxon>Sphaerularioidea</taxon>
        <taxon>Anguinidae</taxon>
        <taxon>Anguininae</taxon>
        <taxon>Ditylenchus</taxon>
    </lineage>
</organism>
<evidence type="ECO:0000256" key="5">
    <source>
        <dbReference type="SAM" id="Phobius"/>
    </source>
</evidence>
<gene>
    <name evidence="6" type="ORF">DdX_04097</name>
</gene>
<feature type="transmembrane region" description="Helical" evidence="5">
    <location>
        <begin position="113"/>
        <end position="133"/>
    </location>
</feature>
<evidence type="ECO:0000256" key="3">
    <source>
        <dbReference type="ARBA" id="ARBA00022989"/>
    </source>
</evidence>
<protein>
    <submittedName>
        <fullName evidence="6">Membrane protein domain-containing protein</fullName>
    </submittedName>
</protein>
<dbReference type="InterPro" id="IPR019184">
    <property type="entry name" value="Uncharacterised_TM-17"/>
</dbReference>
<feature type="transmembrane region" description="Helical" evidence="5">
    <location>
        <begin position="83"/>
        <end position="101"/>
    </location>
</feature>
<dbReference type="Proteomes" id="UP001201812">
    <property type="component" value="Unassembled WGS sequence"/>
</dbReference>